<feature type="transmembrane region" description="Helical" evidence="1">
    <location>
        <begin position="34"/>
        <end position="58"/>
    </location>
</feature>
<evidence type="ECO:0000313" key="4">
    <source>
        <dbReference type="Proteomes" id="UP001391051"/>
    </source>
</evidence>
<evidence type="ECO:0000256" key="2">
    <source>
        <dbReference type="SAM" id="SignalP"/>
    </source>
</evidence>
<feature type="chain" id="PRO_5045318895" evidence="2">
    <location>
        <begin position="25"/>
        <end position="102"/>
    </location>
</feature>
<organism evidence="3 4">
    <name type="scientific">Apiospora aurea</name>
    <dbReference type="NCBI Taxonomy" id="335848"/>
    <lineage>
        <taxon>Eukaryota</taxon>
        <taxon>Fungi</taxon>
        <taxon>Dikarya</taxon>
        <taxon>Ascomycota</taxon>
        <taxon>Pezizomycotina</taxon>
        <taxon>Sordariomycetes</taxon>
        <taxon>Xylariomycetidae</taxon>
        <taxon>Amphisphaeriales</taxon>
        <taxon>Apiosporaceae</taxon>
        <taxon>Apiospora</taxon>
    </lineage>
</organism>
<protein>
    <submittedName>
        <fullName evidence="3">Uncharacterized protein</fullName>
    </submittedName>
</protein>
<comment type="caution">
    <text evidence="3">The sequence shown here is derived from an EMBL/GenBank/DDBJ whole genome shotgun (WGS) entry which is preliminary data.</text>
</comment>
<keyword evidence="2" id="KW-0732">Signal</keyword>
<gene>
    <name evidence="3" type="ORF">PG986_010009</name>
</gene>
<dbReference type="Proteomes" id="UP001391051">
    <property type="component" value="Unassembled WGS sequence"/>
</dbReference>
<dbReference type="RefSeq" id="XP_066698629.1">
    <property type="nucleotide sequence ID" value="XM_066846231.1"/>
</dbReference>
<evidence type="ECO:0000256" key="1">
    <source>
        <dbReference type="SAM" id="Phobius"/>
    </source>
</evidence>
<accession>A0ABR1Q9N1</accession>
<feature type="signal peptide" evidence="2">
    <location>
        <begin position="1"/>
        <end position="24"/>
    </location>
</feature>
<dbReference type="EMBL" id="JAQQWE010000006">
    <property type="protein sequence ID" value="KAK7949123.1"/>
    <property type="molecule type" value="Genomic_DNA"/>
</dbReference>
<proteinExistence type="predicted"/>
<sequence>MARYSFQNTLTFCLLLVWSRPALAADSNPSVDMIVGLSVAAGVTIGVLVILCFLAQCAPALCCGLGRKDESWFNGHNDNMKEFATPPPIIEKPEPIEHPMYK</sequence>
<keyword evidence="4" id="KW-1185">Reference proteome</keyword>
<dbReference type="GeneID" id="92079293"/>
<keyword evidence="1" id="KW-0472">Membrane</keyword>
<keyword evidence="1" id="KW-0812">Transmembrane</keyword>
<name>A0ABR1Q9N1_9PEZI</name>
<reference evidence="3 4" key="1">
    <citation type="submission" date="2023-01" db="EMBL/GenBank/DDBJ databases">
        <title>Analysis of 21 Apiospora genomes using comparative genomics revels a genus with tremendous synthesis potential of carbohydrate active enzymes and secondary metabolites.</title>
        <authorList>
            <person name="Sorensen T."/>
        </authorList>
    </citation>
    <scope>NUCLEOTIDE SEQUENCE [LARGE SCALE GENOMIC DNA]</scope>
    <source>
        <strain evidence="3 4">CBS 24483</strain>
    </source>
</reference>
<evidence type="ECO:0000313" key="3">
    <source>
        <dbReference type="EMBL" id="KAK7949123.1"/>
    </source>
</evidence>
<keyword evidence="1" id="KW-1133">Transmembrane helix</keyword>